<sequence length="323" mass="34560">MNRSSVLHLLQAEARRLVARRFVQLMVVLLIGTCLIAVVSTVAGSHPPTDAELREATAQAARNYEYARESYDLCRVERPYLNCPEPDPADFRPEDQLFGTFVFAHEMSGLLYFVATFLSLFGFLVGASFIGAEMSSGGLTNLLLWRPQRPVVLGAKLAVVAGAVLALSVVVMAGYVAAFWGVSAISGFAGDTSGAFWPDLVLVAVRAILLVLGATVVGFSLAALGRHTAAALGVVAAYVVLWEVGLRIVLNVVETPEADRWMLSSYLAAFANGRLVLWNSACDTPDCVAEYTLTWVDGTLVGGAVTLLTAVAAFVLTQRRDMA</sequence>
<proteinExistence type="predicted"/>
<reference evidence="2 3" key="1">
    <citation type="submission" date="2023-07" db="EMBL/GenBank/DDBJ databases">
        <title>Sequencing the genomes of 1000 actinobacteria strains.</title>
        <authorList>
            <person name="Klenk H.-P."/>
        </authorList>
    </citation>
    <scope>NUCLEOTIDE SEQUENCE [LARGE SCALE GENOMIC DNA]</scope>
    <source>
        <strain evidence="2 3">DSM 44710</strain>
    </source>
</reference>
<feature type="transmembrane region" description="Helical" evidence="1">
    <location>
        <begin position="110"/>
        <end position="132"/>
    </location>
</feature>
<accession>A0ABT9N0U7</accession>
<feature type="transmembrane region" description="Helical" evidence="1">
    <location>
        <begin position="21"/>
        <end position="43"/>
    </location>
</feature>
<feature type="transmembrane region" description="Helical" evidence="1">
    <location>
        <begin position="200"/>
        <end position="224"/>
    </location>
</feature>
<keyword evidence="3" id="KW-1185">Reference proteome</keyword>
<feature type="transmembrane region" description="Helical" evidence="1">
    <location>
        <begin position="231"/>
        <end position="253"/>
    </location>
</feature>
<evidence type="ECO:0000313" key="2">
    <source>
        <dbReference type="EMBL" id="MDP9797309.1"/>
    </source>
</evidence>
<name>A0ABT9N0U7_9ACTN</name>
<dbReference type="RefSeq" id="WP_306834544.1">
    <property type="nucleotide sequence ID" value="NZ_JAUSRA010000001.1"/>
</dbReference>
<evidence type="ECO:0008006" key="4">
    <source>
        <dbReference type="Google" id="ProtNLM"/>
    </source>
</evidence>
<keyword evidence="1" id="KW-0812">Transmembrane</keyword>
<protein>
    <recommendedName>
        <fullName evidence="4">ABC transporter permease</fullName>
    </recommendedName>
</protein>
<feature type="transmembrane region" description="Helical" evidence="1">
    <location>
        <begin position="300"/>
        <end position="317"/>
    </location>
</feature>
<gene>
    <name evidence="2" type="ORF">J2S43_005821</name>
</gene>
<feature type="transmembrane region" description="Helical" evidence="1">
    <location>
        <begin position="153"/>
        <end position="180"/>
    </location>
</feature>
<dbReference type="EMBL" id="JAUSRA010000001">
    <property type="protein sequence ID" value="MDP9797309.1"/>
    <property type="molecule type" value="Genomic_DNA"/>
</dbReference>
<evidence type="ECO:0000313" key="3">
    <source>
        <dbReference type="Proteomes" id="UP001240984"/>
    </source>
</evidence>
<dbReference type="Proteomes" id="UP001240984">
    <property type="component" value="Unassembled WGS sequence"/>
</dbReference>
<keyword evidence="1" id="KW-0472">Membrane</keyword>
<comment type="caution">
    <text evidence="2">The sequence shown here is derived from an EMBL/GenBank/DDBJ whole genome shotgun (WGS) entry which is preliminary data.</text>
</comment>
<organism evidence="2 3">
    <name type="scientific">Catenuloplanes nepalensis</name>
    <dbReference type="NCBI Taxonomy" id="587533"/>
    <lineage>
        <taxon>Bacteria</taxon>
        <taxon>Bacillati</taxon>
        <taxon>Actinomycetota</taxon>
        <taxon>Actinomycetes</taxon>
        <taxon>Micromonosporales</taxon>
        <taxon>Micromonosporaceae</taxon>
        <taxon>Catenuloplanes</taxon>
    </lineage>
</organism>
<evidence type="ECO:0000256" key="1">
    <source>
        <dbReference type="SAM" id="Phobius"/>
    </source>
</evidence>
<keyword evidence="1" id="KW-1133">Transmembrane helix</keyword>